<gene>
    <name evidence="3" type="ORF">RASY3_10140</name>
</gene>
<reference evidence="3 4" key="1">
    <citation type="submission" date="2013-06" db="EMBL/GenBank/DDBJ databases">
        <title>Rumen cellulosomics: divergent fiber-degrading strategies revealed by comparative genome-wide analysis of six Ruminococcal strains.</title>
        <authorList>
            <person name="Dassa B."/>
            <person name="Borovok I."/>
            <person name="Lamed R."/>
            <person name="Flint H."/>
            <person name="Yeoman C.J."/>
            <person name="White B."/>
            <person name="Bayer E.A."/>
        </authorList>
    </citation>
    <scope>NUCLEOTIDE SEQUENCE [LARGE SCALE GENOMIC DNA]</scope>
    <source>
        <strain evidence="3 4">SY3</strain>
    </source>
</reference>
<dbReference type="OrthoDB" id="1818223at2"/>
<dbReference type="EMBL" id="JEOB01000002">
    <property type="protein sequence ID" value="EXM40010.1"/>
    <property type="molecule type" value="Genomic_DNA"/>
</dbReference>
<organism evidence="3 4">
    <name type="scientific">Ruminococcus albus SY3</name>
    <dbReference type="NCBI Taxonomy" id="1341156"/>
    <lineage>
        <taxon>Bacteria</taxon>
        <taxon>Bacillati</taxon>
        <taxon>Bacillota</taxon>
        <taxon>Clostridia</taxon>
        <taxon>Eubacteriales</taxon>
        <taxon>Oscillospiraceae</taxon>
        <taxon>Ruminococcus</taxon>
    </lineage>
</organism>
<proteinExistence type="predicted"/>
<protein>
    <submittedName>
        <fullName evidence="3">Uncharacterized protein</fullName>
    </submittedName>
</protein>
<feature type="compositionally biased region" description="Acidic residues" evidence="1">
    <location>
        <begin position="70"/>
        <end position="79"/>
    </location>
</feature>
<name>A0A011WSP4_RUMAL</name>
<evidence type="ECO:0000313" key="4">
    <source>
        <dbReference type="Proteomes" id="UP000021369"/>
    </source>
</evidence>
<evidence type="ECO:0000313" key="3">
    <source>
        <dbReference type="EMBL" id="EXM40010.1"/>
    </source>
</evidence>
<comment type="caution">
    <text evidence="3">The sequence shown here is derived from an EMBL/GenBank/DDBJ whole genome shotgun (WGS) entry which is preliminary data.</text>
</comment>
<dbReference type="RefSeq" id="WP_037287536.1">
    <property type="nucleotide sequence ID" value="NZ_JEOB01000002.1"/>
</dbReference>
<keyword evidence="2" id="KW-1133">Transmembrane helix</keyword>
<sequence length="332" mass="36206">MKNNEIKKIMNDNRNDIAKASRLMVGIVLGAVIIIGVVFYGIAPKTKKSDKVDKNSPAVQGSAEKSEAVNADEDSEWEDERERPMGHLYRVAADTTVTDKNGEYIGAAGEGELFSSYDELDISQFGTGQQIEVEYLSKRGYLPADDLEEVGAATVLPTAGNSMRTDTNNSTFPSDAEDSGFIAVAAMVNCQKLYNWDKYELKDAAGTLGTGDDYVKLIEEYSGGDLIAERKTSFSANDLASCIDEGRRILLAVRYYDGIADFDYSDYYGLSSGTQYVVVCGYEVEEEGDIQFYCCDPFYGTGGRSLVSVNADTLVASAELVDDARKGMIVLK</sequence>
<keyword evidence="4" id="KW-1185">Reference proteome</keyword>
<evidence type="ECO:0000256" key="2">
    <source>
        <dbReference type="SAM" id="Phobius"/>
    </source>
</evidence>
<dbReference type="Proteomes" id="UP000021369">
    <property type="component" value="Unassembled WGS sequence"/>
</dbReference>
<accession>A0A011WSP4</accession>
<feature type="region of interest" description="Disordered" evidence="1">
    <location>
        <begin position="47"/>
        <end position="83"/>
    </location>
</feature>
<dbReference type="AlphaFoldDB" id="A0A011WSP4"/>
<evidence type="ECO:0000256" key="1">
    <source>
        <dbReference type="SAM" id="MobiDB-lite"/>
    </source>
</evidence>
<keyword evidence="2" id="KW-0472">Membrane</keyword>
<keyword evidence="2" id="KW-0812">Transmembrane</keyword>
<dbReference type="PATRIC" id="fig|1341156.4.peg.1329"/>
<feature type="transmembrane region" description="Helical" evidence="2">
    <location>
        <begin position="21"/>
        <end position="43"/>
    </location>
</feature>